<feature type="signal peptide" evidence="1">
    <location>
        <begin position="1"/>
        <end position="19"/>
    </location>
</feature>
<dbReference type="Proteomes" id="UP000199524">
    <property type="component" value="Chromosome I"/>
</dbReference>
<evidence type="ECO:0000313" key="2">
    <source>
        <dbReference type="EMBL" id="SDT12020.1"/>
    </source>
</evidence>
<evidence type="ECO:0000256" key="1">
    <source>
        <dbReference type="SAM" id="SignalP"/>
    </source>
</evidence>
<protein>
    <recommendedName>
        <fullName evidence="4">DUF1176 domain-containing protein</fullName>
    </recommendedName>
</protein>
<accession>A0A1H1XS27</accession>
<evidence type="ECO:0008006" key="4">
    <source>
        <dbReference type="Google" id="ProtNLM"/>
    </source>
</evidence>
<dbReference type="Pfam" id="PF06674">
    <property type="entry name" value="DUF1176"/>
    <property type="match status" value="1"/>
</dbReference>
<reference evidence="3" key="1">
    <citation type="submission" date="2016-10" db="EMBL/GenBank/DDBJ databases">
        <authorList>
            <person name="Varghese N."/>
            <person name="Submissions S."/>
        </authorList>
    </citation>
    <scope>NUCLEOTIDE SEQUENCE [LARGE SCALE GENOMIC DNA]</scope>
    <source>
        <strain evidence="3">ATCC 23835</strain>
    </source>
</reference>
<dbReference type="AlphaFoldDB" id="A0A1H1XS27"/>
<organism evidence="2 3">
    <name type="scientific">Pseudomonas asplenii</name>
    <dbReference type="NCBI Taxonomy" id="53407"/>
    <lineage>
        <taxon>Bacteria</taxon>
        <taxon>Pseudomonadati</taxon>
        <taxon>Pseudomonadota</taxon>
        <taxon>Gammaproteobacteria</taxon>
        <taxon>Pseudomonadales</taxon>
        <taxon>Pseudomonadaceae</taxon>
        <taxon>Pseudomonas</taxon>
    </lineage>
</organism>
<evidence type="ECO:0000313" key="3">
    <source>
        <dbReference type="Proteomes" id="UP000199524"/>
    </source>
</evidence>
<dbReference type="EMBL" id="LT629777">
    <property type="protein sequence ID" value="SDT12020.1"/>
    <property type="molecule type" value="Genomic_DNA"/>
</dbReference>
<dbReference type="GeneID" id="300208956"/>
<name>A0A1H1XS27_9PSED</name>
<proteinExistence type="predicted"/>
<keyword evidence="3" id="KW-1185">Reference proteome</keyword>
<dbReference type="InterPro" id="IPR009560">
    <property type="entry name" value="DUF1176"/>
</dbReference>
<keyword evidence="1" id="KW-0732">Signal</keyword>
<feature type="chain" id="PRO_5009265799" description="DUF1176 domain-containing protein" evidence="1">
    <location>
        <begin position="20"/>
        <end position="358"/>
    </location>
</feature>
<dbReference type="RefSeq" id="WP_090207997.1">
    <property type="nucleotide sequence ID" value="NZ_LT629777.1"/>
</dbReference>
<gene>
    <name evidence="2" type="ORF">SAMN05216598_4042</name>
</gene>
<sequence>MAHPLVALLLAVTSCAAYAEEQVPLYREIKDWVIACDNIRSCTAIGAVPMRDDNGGRLTFSLRIIREAGPAGALRVGVFSYNPITGKPLLDGKPLRTSLAAGELKDGDVPEVLSAAGDQAKALIAELRNGHELTLPTRNGQSFASLAGMSGALLLMDLVQGRVGTVTALVRQGAASAVMPAPHRPTLPPWYPPVALDPAQARHIRDVVMAATHTSWQQNKLDDTPAEGEAFALSDRQALVVIKTDCAAYNCSYHLYETPIAHPEQARPARIDAVPRMPDMLPNGSIQFDPANGELSSHELAMSMGGCGTSLHWQYDGSAFRLTRAAQMTLCVGLNEAYWPVLWRSPALPAAVGPARVE</sequence>